<dbReference type="InterPro" id="IPR013149">
    <property type="entry name" value="ADH-like_C"/>
</dbReference>
<keyword evidence="2 7" id="KW-0479">Metal-binding</keyword>
<dbReference type="GO" id="GO:0008106">
    <property type="term" value="F:alcohol dehydrogenase (NADP+) activity"/>
    <property type="evidence" value="ECO:0007669"/>
    <property type="project" value="UniProtKB-EC"/>
</dbReference>
<comment type="catalytic activity">
    <reaction evidence="6">
        <text>a primary alcohol + NADP(+) = an aldehyde + NADPH + H(+)</text>
        <dbReference type="Rhea" id="RHEA:15937"/>
        <dbReference type="ChEBI" id="CHEBI:15378"/>
        <dbReference type="ChEBI" id="CHEBI:15734"/>
        <dbReference type="ChEBI" id="CHEBI:17478"/>
        <dbReference type="ChEBI" id="CHEBI:57783"/>
        <dbReference type="ChEBI" id="CHEBI:58349"/>
        <dbReference type="EC" id="1.1.1.2"/>
    </reaction>
</comment>
<dbReference type="FunFam" id="3.40.50.720:FF:000022">
    <property type="entry name" value="Cinnamyl alcohol dehydrogenase"/>
    <property type="match status" value="1"/>
</dbReference>
<proteinExistence type="inferred from homology"/>
<accession>A0AB39U9A4</accession>
<dbReference type="CDD" id="cd05283">
    <property type="entry name" value="CAD1"/>
    <property type="match status" value="1"/>
</dbReference>
<evidence type="ECO:0000256" key="6">
    <source>
        <dbReference type="ARBA" id="ARBA00048262"/>
    </source>
</evidence>
<dbReference type="Pfam" id="PF08240">
    <property type="entry name" value="ADH_N"/>
    <property type="match status" value="1"/>
</dbReference>
<dbReference type="Pfam" id="PF00107">
    <property type="entry name" value="ADH_zinc_N"/>
    <property type="match status" value="1"/>
</dbReference>
<evidence type="ECO:0000256" key="5">
    <source>
        <dbReference type="ARBA" id="ARBA00024074"/>
    </source>
</evidence>
<keyword evidence="3 7" id="KW-0862">Zinc</keyword>
<dbReference type="SMART" id="SM00829">
    <property type="entry name" value="PKS_ER"/>
    <property type="match status" value="1"/>
</dbReference>
<dbReference type="KEGG" id="baqk:QN215_04460"/>
<reference evidence="9" key="1">
    <citation type="submission" date="2023-07" db="EMBL/GenBank/DDBJ databases">
        <title>Bifidobacterium aquikefiriaerophilum sp. nov. and Bifidobacterium eccum sp. nov., isolated from water kefir.</title>
        <authorList>
            <person name="Breselge S."/>
            <person name="Bellassi P."/>
            <person name="Barcenilla C."/>
            <person name="Alvarez-Ordonez A."/>
            <person name="Morelli L."/>
            <person name="Cotter P.D."/>
        </authorList>
    </citation>
    <scope>NUCLEOTIDE SEQUENCE</scope>
    <source>
        <strain evidence="9">WK041_4_12</strain>
    </source>
</reference>
<comment type="cofactor">
    <cofactor evidence="1 7">
        <name>Zn(2+)</name>
        <dbReference type="ChEBI" id="CHEBI:29105"/>
    </cofactor>
</comment>
<dbReference type="InterPro" id="IPR020843">
    <property type="entry name" value="ER"/>
</dbReference>
<dbReference type="RefSeq" id="WP_369344896.1">
    <property type="nucleotide sequence ID" value="NZ_CP129674.1"/>
</dbReference>
<feature type="domain" description="Enoyl reductase (ER)" evidence="8">
    <location>
        <begin position="14"/>
        <end position="345"/>
    </location>
</feature>
<evidence type="ECO:0000256" key="1">
    <source>
        <dbReference type="ARBA" id="ARBA00001947"/>
    </source>
</evidence>
<comment type="similarity">
    <text evidence="7">Belongs to the zinc-containing alcohol dehydrogenase family.</text>
</comment>
<dbReference type="SUPFAM" id="SSF50129">
    <property type="entry name" value="GroES-like"/>
    <property type="match status" value="1"/>
</dbReference>
<dbReference type="PANTHER" id="PTHR42683">
    <property type="entry name" value="ALDEHYDE REDUCTASE"/>
    <property type="match status" value="1"/>
</dbReference>
<dbReference type="Gene3D" id="3.90.180.10">
    <property type="entry name" value="Medium-chain alcohol dehydrogenases, catalytic domain"/>
    <property type="match status" value="1"/>
</dbReference>
<dbReference type="GO" id="GO:0008270">
    <property type="term" value="F:zinc ion binding"/>
    <property type="evidence" value="ECO:0007669"/>
    <property type="project" value="InterPro"/>
</dbReference>
<evidence type="ECO:0000256" key="7">
    <source>
        <dbReference type="RuleBase" id="RU361277"/>
    </source>
</evidence>
<dbReference type="InterPro" id="IPR002328">
    <property type="entry name" value="ADH_Zn_CS"/>
</dbReference>
<dbReference type="InterPro" id="IPR036291">
    <property type="entry name" value="NAD(P)-bd_dom_sf"/>
</dbReference>
<keyword evidence="4 9" id="KW-0560">Oxidoreductase</keyword>
<gene>
    <name evidence="9" type="ORF">QN215_04460</name>
</gene>
<dbReference type="AlphaFoldDB" id="A0AB39U9A4"/>
<dbReference type="Gene3D" id="3.40.50.720">
    <property type="entry name" value="NAD(P)-binding Rossmann-like Domain"/>
    <property type="match status" value="1"/>
</dbReference>
<evidence type="ECO:0000259" key="8">
    <source>
        <dbReference type="SMART" id="SM00829"/>
    </source>
</evidence>
<protein>
    <recommendedName>
        <fullName evidence="5">alcohol dehydrogenase (NADP(+))</fullName>
        <ecNumber evidence="5">1.1.1.2</ecNumber>
    </recommendedName>
</protein>
<dbReference type="InterPro" id="IPR013154">
    <property type="entry name" value="ADH-like_N"/>
</dbReference>
<evidence type="ECO:0000256" key="4">
    <source>
        <dbReference type="ARBA" id="ARBA00023002"/>
    </source>
</evidence>
<dbReference type="SUPFAM" id="SSF51735">
    <property type="entry name" value="NAD(P)-binding Rossmann-fold domains"/>
    <property type="match status" value="1"/>
</dbReference>
<organism evidence="9">
    <name type="scientific">Bifidobacterium aquikefiricola</name>
    <dbReference type="NCBI Taxonomy" id="3059038"/>
    <lineage>
        <taxon>Bacteria</taxon>
        <taxon>Bacillati</taxon>
        <taxon>Actinomycetota</taxon>
        <taxon>Actinomycetes</taxon>
        <taxon>Bifidobacteriales</taxon>
        <taxon>Bifidobacteriaceae</taxon>
        <taxon>Bifidobacterium</taxon>
    </lineage>
</organism>
<dbReference type="EMBL" id="CP129674">
    <property type="protein sequence ID" value="XDS45360.1"/>
    <property type="molecule type" value="Genomic_DNA"/>
</dbReference>
<dbReference type="EC" id="1.1.1.2" evidence="5"/>
<sequence length="351" mass="37940">MPYASKSLIVQAPGEQFKQGSIDRRDVGSDDVRIRIACCGICHSDLHQAHGDWPDTIFPMVPGHEIVGVIEEMGADVPDDFFLGQRVGVGCFVDSCGACRACQQGYEQFCRKGQVSTYNARDYDGEITYGGYSASMTVKARYVIAIPDALDSFDAAPLLCAGVTLFSPLERWQIGQGSNVALIGMGGIGHIGVQLAHSLGARVTVIGRNAAKREDALRFGADRYLSIEEMHADDSLLASFGMILNTTAGVNDLEWYLSLLDVNGVYVPLGLGDANLSFSPPSLFWNNRTVAGSLIGGIAANQRSIDYCAANDVRPEIEVVKATPEGLNAAYERLAKSDVRYRFVLDMTPLQ</sequence>
<dbReference type="PROSITE" id="PS00059">
    <property type="entry name" value="ADH_ZINC"/>
    <property type="match status" value="1"/>
</dbReference>
<evidence type="ECO:0000256" key="2">
    <source>
        <dbReference type="ARBA" id="ARBA00022723"/>
    </source>
</evidence>
<name>A0AB39U9A4_9BIFI</name>
<evidence type="ECO:0000256" key="3">
    <source>
        <dbReference type="ARBA" id="ARBA00022833"/>
    </source>
</evidence>
<evidence type="ECO:0000313" key="9">
    <source>
        <dbReference type="EMBL" id="XDS45360.1"/>
    </source>
</evidence>
<dbReference type="InterPro" id="IPR047109">
    <property type="entry name" value="CAD-like"/>
</dbReference>
<dbReference type="InterPro" id="IPR011032">
    <property type="entry name" value="GroES-like_sf"/>
</dbReference>